<feature type="region of interest" description="Disordered" evidence="1">
    <location>
        <begin position="164"/>
        <end position="192"/>
    </location>
</feature>
<dbReference type="RefSeq" id="WP_138122650.1">
    <property type="nucleotide sequence ID" value="NZ_SWLG01000001.1"/>
</dbReference>
<reference evidence="2 3" key="1">
    <citation type="submission" date="2019-04" db="EMBL/GenBank/DDBJ databases">
        <title>Bacillus caeni sp. nov., a bacterium isolated from mangrove sediment.</title>
        <authorList>
            <person name="Huang H."/>
            <person name="Mo K."/>
            <person name="Hu Y."/>
        </authorList>
    </citation>
    <scope>NUCLEOTIDE SEQUENCE [LARGE SCALE GENOMIC DNA]</scope>
    <source>
        <strain evidence="2 3">HB172195</strain>
    </source>
</reference>
<evidence type="ECO:0000256" key="1">
    <source>
        <dbReference type="SAM" id="MobiDB-lite"/>
    </source>
</evidence>
<dbReference type="AlphaFoldDB" id="A0A5R9FA44"/>
<sequence>MKGQRLGIALLVAFVLLLAGCGITQDIREIIADRYTLEDTVKSSVDSNDAARIYAAEGKTIDDVSTYLQEQIKPNNASEKKDGKQILVYDETFVTLTEDEENPDDTLIEVASTGFVRDNYQPGFFNGFIAYYILDEILDVDDWGKRQKQRCLQSGGNCYKGYNSSRGAYKGPSVPPSFRGSGSRGGGPGTGK</sequence>
<dbReference type="PROSITE" id="PS51257">
    <property type="entry name" value="PROKAR_LIPOPROTEIN"/>
    <property type="match status" value="1"/>
</dbReference>
<keyword evidence="3" id="KW-1185">Reference proteome</keyword>
<dbReference type="Proteomes" id="UP000308230">
    <property type="component" value="Unassembled WGS sequence"/>
</dbReference>
<organism evidence="2 3">
    <name type="scientific">Exobacillus caeni</name>
    <dbReference type="NCBI Taxonomy" id="2574798"/>
    <lineage>
        <taxon>Bacteria</taxon>
        <taxon>Bacillati</taxon>
        <taxon>Bacillota</taxon>
        <taxon>Bacilli</taxon>
        <taxon>Bacillales</taxon>
        <taxon>Guptibacillaceae</taxon>
        <taxon>Exobacillus</taxon>
    </lineage>
</organism>
<comment type="caution">
    <text evidence="2">The sequence shown here is derived from an EMBL/GenBank/DDBJ whole genome shotgun (WGS) entry which is preliminary data.</text>
</comment>
<gene>
    <name evidence="2" type="ORF">FCL54_02065</name>
</gene>
<dbReference type="EMBL" id="SWLG01000001">
    <property type="protein sequence ID" value="TLS39120.1"/>
    <property type="molecule type" value="Genomic_DNA"/>
</dbReference>
<dbReference type="InterPro" id="IPR025341">
    <property type="entry name" value="DUF4247"/>
</dbReference>
<dbReference type="Pfam" id="PF14042">
    <property type="entry name" value="DUF4247"/>
    <property type="match status" value="1"/>
</dbReference>
<dbReference type="OrthoDB" id="2967172at2"/>
<name>A0A5R9FA44_9BACL</name>
<evidence type="ECO:0000313" key="2">
    <source>
        <dbReference type="EMBL" id="TLS39120.1"/>
    </source>
</evidence>
<evidence type="ECO:0000313" key="3">
    <source>
        <dbReference type="Proteomes" id="UP000308230"/>
    </source>
</evidence>
<feature type="compositionally biased region" description="Gly residues" evidence="1">
    <location>
        <begin position="182"/>
        <end position="192"/>
    </location>
</feature>
<accession>A0A5R9FA44</accession>
<proteinExistence type="predicted"/>
<protein>
    <submittedName>
        <fullName evidence="2">DUF4247 domain-containing protein</fullName>
    </submittedName>
</protein>